<comment type="caution">
    <text evidence="2">The sequence shown here is derived from an EMBL/GenBank/DDBJ whole genome shotgun (WGS) entry which is preliminary data.</text>
</comment>
<gene>
    <name evidence="2" type="ORF">PHYBOEH_007979</name>
</gene>
<evidence type="ECO:0000256" key="1">
    <source>
        <dbReference type="SAM" id="MobiDB-lite"/>
    </source>
</evidence>
<feature type="region of interest" description="Disordered" evidence="1">
    <location>
        <begin position="50"/>
        <end position="88"/>
    </location>
</feature>
<sequence>MATNADTAFLEEVAALLRTEDLPEVATPKASDSSVDTEALAETISWLCEPQQVETSRSEDGDKSSSSDCDRVSATHKRALDKRRRYRERVKSEREDLKRIEAALSLKLQDLKRDKQGQKTTPRTDIALSESFWKDVATRQREHRQHAEAEQNRLVTAVSNQAAYIESLCHALRARSIESTGLKSDGDRMDDNKWLQLKSSDSAVFTAYLKDIDACFARTDEVFDGSGLASKPEGQDFSIHYREAGGGVSYFQHLNKLHQPFSFQDACRYLWIVAQVPYRTVDREVYEDVSDPQNTVAFKLRLVQTLTCGATVSVLKRSLLRRFVQDDCVVMVWRHFVEGEGIFSGMDTDETGWLRIRPSSDPTKGRVMIETCFHQVPVPFATLNHHELRVDQLFELLQSKIKEDEQEATLLLKNLLLEDPPAAKT</sequence>
<dbReference type="AlphaFoldDB" id="A0A8T1W7U6"/>
<proteinExistence type="predicted"/>
<evidence type="ECO:0000313" key="3">
    <source>
        <dbReference type="Proteomes" id="UP000693981"/>
    </source>
</evidence>
<dbReference type="Proteomes" id="UP000693981">
    <property type="component" value="Unassembled WGS sequence"/>
</dbReference>
<evidence type="ECO:0000313" key="2">
    <source>
        <dbReference type="EMBL" id="KAG7388223.1"/>
    </source>
</evidence>
<reference evidence="2" key="1">
    <citation type="submission" date="2021-02" db="EMBL/GenBank/DDBJ databases">
        <authorList>
            <person name="Palmer J.M."/>
        </authorList>
    </citation>
    <scope>NUCLEOTIDE SEQUENCE</scope>
    <source>
        <strain evidence="2">SCRP23</strain>
    </source>
</reference>
<feature type="compositionally biased region" description="Basic residues" evidence="1">
    <location>
        <begin position="74"/>
        <end position="88"/>
    </location>
</feature>
<dbReference type="OrthoDB" id="127684at2759"/>
<organism evidence="2 3">
    <name type="scientific">Phytophthora boehmeriae</name>
    <dbReference type="NCBI Taxonomy" id="109152"/>
    <lineage>
        <taxon>Eukaryota</taxon>
        <taxon>Sar</taxon>
        <taxon>Stramenopiles</taxon>
        <taxon>Oomycota</taxon>
        <taxon>Peronosporomycetes</taxon>
        <taxon>Peronosporales</taxon>
        <taxon>Peronosporaceae</taxon>
        <taxon>Phytophthora</taxon>
    </lineage>
</organism>
<feature type="compositionally biased region" description="Basic and acidic residues" evidence="1">
    <location>
        <begin position="56"/>
        <end position="73"/>
    </location>
</feature>
<protein>
    <recommendedName>
        <fullName evidence="4">M96 mating-specific protein family</fullName>
    </recommendedName>
</protein>
<evidence type="ECO:0008006" key="4">
    <source>
        <dbReference type="Google" id="ProtNLM"/>
    </source>
</evidence>
<keyword evidence="3" id="KW-1185">Reference proteome</keyword>
<accession>A0A8T1W7U6</accession>
<name>A0A8T1W7U6_9STRA</name>
<dbReference type="EMBL" id="JAGDFL010000450">
    <property type="protein sequence ID" value="KAG7388223.1"/>
    <property type="molecule type" value="Genomic_DNA"/>
</dbReference>